<evidence type="ECO:0000313" key="1">
    <source>
        <dbReference type="EMBL" id="KUO96458.1"/>
    </source>
</evidence>
<gene>
    <name evidence="1" type="ORF">ATW55_01045</name>
</gene>
<proteinExistence type="predicted"/>
<dbReference type="InterPro" id="IPR016181">
    <property type="entry name" value="Acyl_CoA_acyltransferase"/>
</dbReference>
<dbReference type="AlphaFoldDB" id="A0A101XS00"/>
<dbReference type="SUPFAM" id="SSF55729">
    <property type="entry name" value="Acyl-CoA N-acyltransferases (Nat)"/>
    <property type="match status" value="1"/>
</dbReference>
<protein>
    <recommendedName>
        <fullName evidence="3">N-acetyltransferase domain-containing protein</fullName>
    </recommendedName>
</protein>
<dbReference type="RefSeq" id="WP_067713902.1">
    <property type="nucleotide sequence ID" value="NZ_LPVJ01000018.1"/>
</dbReference>
<reference evidence="1 2" key="1">
    <citation type="submission" date="2015-12" db="EMBL/GenBank/DDBJ databases">
        <title>Draft genome sequence of Acidibacillus ferrooxidans ITV001, isolated from a chalcopyrite acid mine drainage site in Brazil.</title>
        <authorList>
            <person name="Dall'Agnol H."/>
            <person name="Nancucheo I."/>
            <person name="Johnson B."/>
            <person name="Oliveira R."/>
            <person name="Leite L."/>
            <person name="Pylro V."/>
            <person name="Nunes G.L."/>
            <person name="Tzotzos G."/>
            <person name="Fernandes G.R."/>
            <person name="Dutra J."/>
            <person name="Orellana S.C."/>
            <person name="Oliveira G."/>
        </authorList>
    </citation>
    <scope>NUCLEOTIDE SEQUENCE [LARGE SCALE GENOMIC DNA]</scope>
    <source>
        <strain evidence="2">ITV01</strain>
    </source>
</reference>
<sequence>MIKITKKSHDPSRHLRPFQLRDAHDLYKQCVDFYGGAVPDAFRRLEWPFCDERAALDAGLSLTSNTVRDLPGAYAYVDETDRSIALVSASFYEQIDRSVLLGTYLTPRIRKKGFHRTVKAALFTRLGRFVDTYYCIVSLSNPYAIRALEHMAAERISQSETMRAVPERIKLEYALHQPAALFRIPVRQTANSSAK</sequence>
<evidence type="ECO:0000313" key="2">
    <source>
        <dbReference type="Proteomes" id="UP000053557"/>
    </source>
</evidence>
<dbReference type="EMBL" id="LPVJ01000018">
    <property type="protein sequence ID" value="KUO96458.1"/>
    <property type="molecule type" value="Genomic_DNA"/>
</dbReference>
<keyword evidence="2" id="KW-1185">Reference proteome</keyword>
<organism evidence="1 2">
    <name type="scientific">Ferroacidibacillus organovorans</name>
    <dbReference type="NCBI Taxonomy" id="1765683"/>
    <lineage>
        <taxon>Bacteria</taxon>
        <taxon>Bacillati</taxon>
        <taxon>Bacillota</taxon>
        <taxon>Bacilli</taxon>
        <taxon>Bacillales</taxon>
        <taxon>Alicyclobacillaceae</taxon>
        <taxon>Ferroacidibacillus</taxon>
    </lineage>
</organism>
<comment type="caution">
    <text evidence="1">The sequence shown here is derived from an EMBL/GenBank/DDBJ whole genome shotgun (WGS) entry which is preliminary data.</text>
</comment>
<dbReference type="OrthoDB" id="9902121at2"/>
<name>A0A101XS00_9BACL</name>
<dbReference type="Proteomes" id="UP000053557">
    <property type="component" value="Unassembled WGS sequence"/>
</dbReference>
<accession>A0A101XS00</accession>
<evidence type="ECO:0008006" key="3">
    <source>
        <dbReference type="Google" id="ProtNLM"/>
    </source>
</evidence>